<protein>
    <submittedName>
        <fullName evidence="1 2">Uncharacterized protein</fullName>
    </submittedName>
</protein>
<name>A0A0R0JZZ3_SOYBN</name>
<proteinExistence type="predicted"/>
<reference evidence="1 2" key="1">
    <citation type="journal article" date="2010" name="Nature">
        <title>Genome sequence of the palaeopolyploid soybean.</title>
        <authorList>
            <person name="Schmutz J."/>
            <person name="Cannon S.B."/>
            <person name="Schlueter J."/>
            <person name="Ma J."/>
            <person name="Mitros T."/>
            <person name="Nelson W."/>
            <person name="Hyten D.L."/>
            <person name="Song Q."/>
            <person name="Thelen J.J."/>
            <person name="Cheng J."/>
            <person name="Xu D."/>
            <person name="Hellsten U."/>
            <person name="May G.D."/>
            <person name="Yu Y."/>
            <person name="Sakurai T."/>
            <person name="Umezawa T."/>
            <person name="Bhattacharyya M.K."/>
            <person name="Sandhu D."/>
            <person name="Valliyodan B."/>
            <person name="Lindquist E."/>
            <person name="Peto M."/>
            <person name="Grant D."/>
            <person name="Shu S."/>
            <person name="Goodstein D."/>
            <person name="Barry K."/>
            <person name="Futrell-Griggs M."/>
            <person name="Abernathy B."/>
            <person name="Du J."/>
            <person name="Tian Z."/>
            <person name="Zhu L."/>
            <person name="Gill N."/>
            <person name="Joshi T."/>
            <person name="Libault M."/>
            <person name="Sethuraman A."/>
            <person name="Zhang X.-C."/>
            <person name="Shinozaki K."/>
            <person name="Nguyen H.T."/>
            <person name="Wing R.A."/>
            <person name="Cregan P."/>
            <person name="Specht J."/>
            <person name="Grimwood J."/>
            <person name="Rokhsar D."/>
            <person name="Stacey G."/>
            <person name="Shoemaker R.C."/>
            <person name="Jackson S.A."/>
        </authorList>
    </citation>
    <scope>NUCLEOTIDE SEQUENCE [LARGE SCALE GENOMIC DNA]</scope>
    <source>
        <strain evidence="2">cv. Williams 82</strain>
        <tissue evidence="1">Callus</tissue>
    </source>
</reference>
<dbReference type="Proteomes" id="UP000008827">
    <property type="component" value="Chromosome 5"/>
</dbReference>
<dbReference type="AlphaFoldDB" id="A0A0R0JZZ3"/>
<accession>A0A0R0JZZ3</accession>
<keyword evidence="3" id="KW-1185">Reference proteome</keyword>
<dbReference type="EMBL" id="CM000838">
    <property type="protein sequence ID" value="KRH57172.1"/>
    <property type="molecule type" value="Genomic_DNA"/>
</dbReference>
<dbReference type="EnsemblPlants" id="KRH57172">
    <property type="protein sequence ID" value="KRH57172"/>
    <property type="gene ID" value="GLYMA_05G043800"/>
</dbReference>
<evidence type="ECO:0000313" key="2">
    <source>
        <dbReference type="EnsemblPlants" id="KRH57172"/>
    </source>
</evidence>
<dbReference type="Gramene" id="KRH57172">
    <property type="protein sequence ID" value="KRH57172"/>
    <property type="gene ID" value="GLYMA_05G043800"/>
</dbReference>
<organism evidence="1">
    <name type="scientific">Glycine max</name>
    <name type="common">Soybean</name>
    <name type="synonym">Glycine hispida</name>
    <dbReference type="NCBI Taxonomy" id="3847"/>
    <lineage>
        <taxon>Eukaryota</taxon>
        <taxon>Viridiplantae</taxon>
        <taxon>Streptophyta</taxon>
        <taxon>Embryophyta</taxon>
        <taxon>Tracheophyta</taxon>
        <taxon>Spermatophyta</taxon>
        <taxon>Magnoliopsida</taxon>
        <taxon>eudicotyledons</taxon>
        <taxon>Gunneridae</taxon>
        <taxon>Pentapetalae</taxon>
        <taxon>rosids</taxon>
        <taxon>fabids</taxon>
        <taxon>Fabales</taxon>
        <taxon>Fabaceae</taxon>
        <taxon>Papilionoideae</taxon>
        <taxon>50 kb inversion clade</taxon>
        <taxon>NPAAA clade</taxon>
        <taxon>indigoferoid/millettioid clade</taxon>
        <taxon>Phaseoleae</taxon>
        <taxon>Glycine</taxon>
        <taxon>Glycine subgen. Soja</taxon>
    </lineage>
</organism>
<sequence length="54" mass="6310">MQQEKRKDDAKWKLLARKVASAKVMSSLSLPKRKRDEETRVNINNPGIRSFKLL</sequence>
<dbReference type="STRING" id="3847.A0A0R0JZZ3"/>
<gene>
    <name evidence="1" type="ORF">GLYMA_05G043800</name>
</gene>
<evidence type="ECO:0000313" key="3">
    <source>
        <dbReference type="Proteomes" id="UP000008827"/>
    </source>
</evidence>
<evidence type="ECO:0000313" key="1">
    <source>
        <dbReference type="EMBL" id="KRH57172.1"/>
    </source>
</evidence>
<dbReference type="OrthoDB" id="10481309at2759"/>
<reference evidence="2" key="2">
    <citation type="submission" date="2018-02" db="UniProtKB">
        <authorList>
            <consortium name="EnsemblPlants"/>
        </authorList>
    </citation>
    <scope>IDENTIFICATION</scope>
    <source>
        <strain evidence="2">Williams 82</strain>
    </source>
</reference>
<reference evidence="1" key="3">
    <citation type="submission" date="2018-07" db="EMBL/GenBank/DDBJ databases">
        <title>WGS assembly of Glycine max.</title>
        <authorList>
            <person name="Schmutz J."/>
            <person name="Cannon S."/>
            <person name="Schlueter J."/>
            <person name="Ma J."/>
            <person name="Mitros T."/>
            <person name="Nelson W."/>
            <person name="Hyten D."/>
            <person name="Song Q."/>
            <person name="Thelen J."/>
            <person name="Cheng J."/>
            <person name="Xu D."/>
            <person name="Hellsten U."/>
            <person name="May G."/>
            <person name="Yu Y."/>
            <person name="Sakurai T."/>
            <person name="Umezawa T."/>
            <person name="Bhattacharyya M."/>
            <person name="Sandhu D."/>
            <person name="Valliyodan B."/>
            <person name="Lindquist E."/>
            <person name="Peto M."/>
            <person name="Grant D."/>
            <person name="Shu S."/>
            <person name="Goodstein D."/>
            <person name="Barry K."/>
            <person name="Futrell-Griggs M."/>
            <person name="Abernathy B."/>
            <person name="Du J."/>
            <person name="Tian Z."/>
            <person name="Zhu L."/>
            <person name="Gill N."/>
            <person name="Joshi T."/>
            <person name="Libault M."/>
            <person name="Sethuraman A."/>
            <person name="Zhang X."/>
            <person name="Shinozaki K."/>
            <person name="Nguyen H."/>
            <person name="Wing R."/>
            <person name="Cregan P."/>
            <person name="Specht J."/>
            <person name="Grimwood J."/>
            <person name="Rokhsar D."/>
            <person name="Stacey G."/>
            <person name="Shoemaker R."/>
            <person name="Jackson S."/>
        </authorList>
    </citation>
    <scope>NUCLEOTIDE SEQUENCE</scope>
    <source>
        <tissue evidence="1">Callus</tissue>
    </source>
</reference>
<dbReference type="InParanoid" id="A0A0R0JZZ3"/>